<comment type="caution">
    <text evidence="1">The sequence shown here is derived from an EMBL/GenBank/DDBJ whole genome shotgun (WGS) entry which is preliminary data.</text>
</comment>
<evidence type="ECO:0000313" key="1">
    <source>
        <dbReference type="EMBL" id="MFC6008236.1"/>
    </source>
</evidence>
<organism evidence="1 2">
    <name type="scientific">Angustibacter luteus</name>
    <dbReference type="NCBI Taxonomy" id="658456"/>
    <lineage>
        <taxon>Bacteria</taxon>
        <taxon>Bacillati</taxon>
        <taxon>Actinomycetota</taxon>
        <taxon>Actinomycetes</taxon>
        <taxon>Kineosporiales</taxon>
        <taxon>Kineosporiaceae</taxon>
    </lineage>
</organism>
<gene>
    <name evidence="1" type="ORF">ACFQDO_13955</name>
</gene>
<evidence type="ECO:0000313" key="2">
    <source>
        <dbReference type="Proteomes" id="UP001596189"/>
    </source>
</evidence>
<sequence length="66" mass="7138">MTTPNTIEPWLREILRCPKCHAEVRDDTGPTGGPELVCTGADCGLAYRVDDGIPVMLVDEARPPST</sequence>
<keyword evidence="2" id="KW-1185">Reference proteome</keyword>
<accession>A0ABW1JH83</accession>
<dbReference type="Gene3D" id="2.20.25.10">
    <property type="match status" value="1"/>
</dbReference>
<dbReference type="Proteomes" id="UP001596189">
    <property type="component" value="Unassembled WGS sequence"/>
</dbReference>
<reference evidence="2" key="1">
    <citation type="journal article" date="2019" name="Int. J. Syst. Evol. Microbiol.">
        <title>The Global Catalogue of Microorganisms (GCM) 10K type strain sequencing project: providing services to taxonomists for standard genome sequencing and annotation.</title>
        <authorList>
            <consortium name="The Broad Institute Genomics Platform"/>
            <consortium name="The Broad Institute Genome Sequencing Center for Infectious Disease"/>
            <person name="Wu L."/>
            <person name="Ma J."/>
        </authorList>
    </citation>
    <scope>NUCLEOTIDE SEQUENCE [LARGE SCALE GENOMIC DNA]</scope>
    <source>
        <strain evidence="2">KACC 14249</strain>
    </source>
</reference>
<dbReference type="SUPFAM" id="SSF158997">
    <property type="entry name" value="Trm112p-like"/>
    <property type="match status" value="1"/>
</dbReference>
<name>A0ABW1JH83_9ACTN</name>
<dbReference type="EMBL" id="JBHSRD010000004">
    <property type="protein sequence ID" value="MFC6008236.1"/>
    <property type="molecule type" value="Genomic_DNA"/>
</dbReference>
<proteinExistence type="predicted"/>
<dbReference type="RefSeq" id="WP_345715072.1">
    <property type="nucleotide sequence ID" value="NZ_BAABFP010000002.1"/>
</dbReference>
<protein>
    <submittedName>
        <fullName evidence="1">Trm112 family protein</fullName>
    </submittedName>
</protein>